<dbReference type="AlphaFoldDB" id="A0ABD2MHB8"/>
<keyword evidence="2" id="KW-1185">Reference proteome</keyword>
<name>A0ABD2MHB8_9CUCU</name>
<evidence type="ECO:0000313" key="2">
    <source>
        <dbReference type="Proteomes" id="UP001516400"/>
    </source>
</evidence>
<dbReference type="EMBL" id="JABFTP020000001">
    <property type="protein sequence ID" value="KAL3265725.1"/>
    <property type="molecule type" value="Genomic_DNA"/>
</dbReference>
<proteinExistence type="predicted"/>
<sequence>MGHEFLTKSGLDGRAAKEAVKSVEGHFLVTASSVELELLSSRLFSDLMYIFAWDDTYQRAIHENPIIGTTLSKETVADWFSYYRETIAVAWQNTSTENIGDAGMEVQVDESKIGHWKYNRGR</sequence>
<evidence type="ECO:0000313" key="1">
    <source>
        <dbReference type="EMBL" id="KAL3265725.1"/>
    </source>
</evidence>
<organism evidence="1 2">
    <name type="scientific">Cryptolaemus montrouzieri</name>
    <dbReference type="NCBI Taxonomy" id="559131"/>
    <lineage>
        <taxon>Eukaryota</taxon>
        <taxon>Metazoa</taxon>
        <taxon>Ecdysozoa</taxon>
        <taxon>Arthropoda</taxon>
        <taxon>Hexapoda</taxon>
        <taxon>Insecta</taxon>
        <taxon>Pterygota</taxon>
        <taxon>Neoptera</taxon>
        <taxon>Endopterygota</taxon>
        <taxon>Coleoptera</taxon>
        <taxon>Polyphaga</taxon>
        <taxon>Cucujiformia</taxon>
        <taxon>Coccinelloidea</taxon>
        <taxon>Coccinellidae</taxon>
        <taxon>Scymninae</taxon>
        <taxon>Scymnini</taxon>
        <taxon>Cryptolaemus</taxon>
    </lineage>
</organism>
<gene>
    <name evidence="1" type="ORF">HHI36_009928</name>
</gene>
<accession>A0ABD2MHB8</accession>
<protein>
    <submittedName>
        <fullName evidence="1">Uncharacterized protein</fullName>
    </submittedName>
</protein>
<comment type="caution">
    <text evidence="1">The sequence shown here is derived from an EMBL/GenBank/DDBJ whole genome shotgun (WGS) entry which is preliminary data.</text>
</comment>
<dbReference type="Proteomes" id="UP001516400">
    <property type="component" value="Unassembled WGS sequence"/>
</dbReference>
<reference evidence="1 2" key="1">
    <citation type="journal article" date="2021" name="BMC Biol.">
        <title>Horizontally acquired antibacterial genes associated with adaptive radiation of ladybird beetles.</title>
        <authorList>
            <person name="Li H.S."/>
            <person name="Tang X.F."/>
            <person name="Huang Y.H."/>
            <person name="Xu Z.Y."/>
            <person name="Chen M.L."/>
            <person name="Du X.Y."/>
            <person name="Qiu B.Y."/>
            <person name="Chen P.T."/>
            <person name="Zhang W."/>
            <person name="Slipinski A."/>
            <person name="Escalona H.E."/>
            <person name="Waterhouse R.M."/>
            <person name="Zwick A."/>
            <person name="Pang H."/>
        </authorList>
    </citation>
    <scope>NUCLEOTIDE SEQUENCE [LARGE SCALE GENOMIC DNA]</scope>
    <source>
        <strain evidence="1">SYSU2018</strain>
    </source>
</reference>